<accession>A0A430HKU9</accession>
<gene>
    <name evidence="2" type="ORF">EJB06_14190</name>
</gene>
<evidence type="ECO:0000256" key="1">
    <source>
        <dbReference type="SAM" id="MobiDB-lite"/>
    </source>
</evidence>
<evidence type="ECO:0000313" key="2">
    <source>
        <dbReference type="EMBL" id="RSZ58121.1"/>
    </source>
</evidence>
<name>A0A430HKU9_9BURK</name>
<proteinExistence type="predicted"/>
<organism evidence="2 3">
    <name type="scientific">Massilia atriviolacea</name>
    <dbReference type="NCBI Taxonomy" id="2495579"/>
    <lineage>
        <taxon>Bacteria</taxon>
        <taxon>Pseudomonadati</taxon>
        <taxon>Pseudomonadota</taxon>
        <taxon>Betaproteobacteria</taxon>
        <taxon>Burkholderiales</taxon>
        <taxon>Oxalobacteraceae</taxon>
        <taxon>Telluria group</taxon>
        <taxon>Massilia</taxon>
    </lineage>
</organism>
<dbReference type="AlphaFoldDB" id="A0A430HKU9"/>
<comment type="caution">
    <text evidence="2">The sequence shown here is derived from an EMBL/GenBank/DDBJ whole genome shotgun (WGS) entry which is preliminary data.</text>
</comment>
<dbReference type="Proteomes" id="UP000278085">
    <property type="component" value="Unassembled WGS sequence"/>
</dbReference>
<feature type="region of interest" description="Disordered" evidence="1">
    <location>
        <begin position="33"/>
        <end position="59"/>
    </location>
</feature>
<dbReference type="OrthoDB" id="795001at2"/>
<protein>
    <submittedName>
        <fullName evidence="2">Uncharacterized protein</fullName>
    </submittedName>
</protein>
<dbReference type="RefSeq" id="WP_126074695.1">
    <property type="nucleotide sequence ID" value="NZ_CP051166.1"/>
</dbReference>
<evidence type="ECO:0000313" key="3">
    <source>
        <dbReference type="Proteomes" id="UP000278085"/>
    </source>
</evidence>
<dbReference type="EMBL" id="RXLQ01000007">
    <property type="protein sequence ID" value="RSZ58121.1"/>
    <property type="molecule type" value="Genomic_DNA"/>
</dbReference>
<keyword evidence="3" id="KW-1185">Reference proteome</keyword>
<sequence length="59" mass="6428">MLGTPFITRSDPLQAAVVRLDILKARGLEKAPGRWEAYASGPQRNPLRPLAHGTSSPFD</sequence>
<reference evidence="2 3" key="1">
    <citation type="submission" date="2018-12" db="EMBL/GenBank/DDBJ databases">
        <authorList>
            <person name="Yang E."/>
        </authorList>
    </citation>
    <scope>NUCLEOTIDE SEQUENCE [LARGE SCALE GENOMIC DNA]</scope>
    <source>
        <strain evidence="2 3">SOD</strain>
    </source>
</reference>